<feature type="transmembrane region" description="Helical" evidence="10">
    <location>
        <begin position="377"/>
        <end position="396"/>
    </location>
</feature>
<dbReference type="FunCoup" id="H2ASC3">
    <property type="interactions" value="731"/>
</dbReference>
<dbReference type="Pfam" id="PF04506">
    <property type="entry name" value="Rft-1"/>
    <property type="match status" value="1"/>
</dbReference>
<keyword evidence="5 10" id="KW-0256">Endoplasmic reticulum</keyword>
<comment type="similarity">
    <text evidence="3 10">Belongs to the RFT1 family.</text>
</comment>
<evidence type="ECO:0000256" key="4">
    <source>
        <dbReference type="ARBA" id="ARBA00022692"/>
    </source>
</evidence>
<evidence type="ECO:0000256" key="8">
    <source>
        <dbReference type="ARBA" id="ARBA00044793"/>
    </source>
</evidence>
<dbReference type="GeneID" id="13885192"/>
<evidence type="ECO:0000256" key="3">
    <source>
        <dbReference type="ARBA" id="ARBA00010288"/>
    </source>
</evidence>
<feature type="transmembrane region" description="Helical" evidence="10">
    <location>
        <begin position="122"/>
        <end position="140"/>
    </location>
</feature>
<feature type="transmembrane region" description="Helical" evidence="10">
    <location>
        <begin position="47"/>
        <end position="66"/>
    </location>
</feature>
<evidence type="ECO:0000256" key="6">
    <source>
        <dbReference type="ARBA" id="ARBA00022989"/>
    </source>
</evidence>
<dbReference type="GO" id="GO:0006488">
    <property type="term" value="P:dolichol-linked oligosaccharide biosynthetic process"/>
    <property type="evidence" value="ECO:0007669"/>
    <property type="project" value="InterPro"/>
</dbReference>
<feature type="transmembrane region" description="Helical" evidence="10">
    <location>
        <begin position="199"/>
        <end position="222"/>
    </location>
</feature>
<evidence type="ECO:0000256" key="1">
    <source>
        <dbReference type="ARBA" id="ARBA00004477"/>
    </source>
</evidence>
<feature type="transmembrane region" description="Helical" evidence="10">
    <location>
        <begin position="408"/>
        <end position="428"/>
    </location>
</feature>
<feature type="transmembrane region" description="Helical" evidence="10">
    <location>
        <begin position="21"/>
        <end position="41"/>
    </location>
</feature>
<comment type="subcellular location">
    <subcellularLocation>
        <location evidence="1 10">Endoplasmic reticulum membrane</location>
        <topology evidence="1 10">Multi-pass membrane protein</topology>
    </subcellularLocation>
</comment>
<dbReference type="RefSeq" id="XP_003956408.1">
    <property type="nucleotide sequence ID" value="XM_003956359.1"/>
</dbReference>
<feature type="transmembrane region" description="Helical" evidence="10">
    <location>
        <begin position="505"/>
        <end position="521"/>
    </location>
</feature>
<keyword evidence="7 10" id="KW-0472">Membrane</keyword>
<feature type="transmembrane region" description="Helical" evidence="10">
    <location>
        <begin position="440"/>
        <end position="458"/>
    </location>
</feature>
<feature type="transmembrane region" description="Helical" evidence="10">
    <location>
        <begin position="161"/>
        <end position="179"/>
    </location>
</feature>
<evidence type="ECO:0000256" key="2">
    <source>
        <dbReference type="ARBA" id="ARBA00004922"/>
    </source>
</evidence>
<name>H2ASC3_KAZAF</name>
<dbReference type="PANTHER" id="PTHR13117">
    <property type="entry name" value="ENDOPLASMIC RETICULUM MULTISPAN TRANSMEMBRANE PROTEIN-RELATED"/>
    <property type="match status" value="1"/>
</dbReference>
<protein>
    <recommendedName>
        <fullName evidence="8 10">Man(5)GlcNAc(2)-PP-dolichol translocation protein RFT1</fullName>
    </recommendedName>
</protein>
<dbReference type="OrthoDB" id="9979195at2759"/>
<dbReference type="PANTHER" id="PTHR13117:SF5">
    <property type="entry name" value="PROTEIN RFT1 HOMOLOG"/>
    <property type="match status" value="1"/>
</dbReference>
<dbReference type="GO" id="GO:0034202">
    <property type="term" value="F:glycolipid floppase activity"/>
    <property type="evidence" value="ECO:0007669"/>
    <property type="project" value="EnsemblFungi"/>
</dbReference>
<dbReference type="EMBL" id="HE650823">
    <property type="protein sequence ID" value="CCF57273.1"/>
    <property type="molecule type" value="Genomic_DNA"/>
</dbReference>
<reference evidence="11 12" key="1">
    <citation type="journal article" date="2011" name="Proc. Natl. Acad. Sci. U.S.A.">
        <title>Evolutionary erosion of yeast sex chromosomes by mating-type switching accidents.</title>
        <authorList>
            <person name="Gordon J.L."/>
            <person name="Armisen D."/>
            <person name="Proux-Wera E."/>
            <person name="Oheigeartaigh S.S."/>
            <person name="Byrne K.P."/>
            <person name="Wolfe K.H."/>
        </authorList>
    </citation>
    <scope>NUCLEOTIDE SEQUENCE [LARGE SCALE GENOMIC DNA]</scope>
    <source>
        <strain evidence="12">ATCC 22294 / BCRC 22015 / CBS 2517 / CECT 1963 / NBRC 1671 / NRRL Y-8276</strain>
    </source>
</reference>
<feature type="transmembrane region" description="Helical" evidence="10">
    <location>
        <begin position="87"/>
        <end position="110"/>
    </location>
</feature>
<evidence type="ECO:0000256" key="9">
    <source>
        <dbReference type="ARBA" id="ARBA00045912"/>
    </source>
</evidence>
<dbReference type="InParanoid" id="H2ASC3"/>
<comment type="function">
    <text evidence="9 10">Intramembrane glycolipid transporter that operates in the biosynthetic pathway of dolichol-linked oligosaccharides, the glycan precursors employed in protein asparagine (N)-glycosylation. The sequential addition of sugars to dolichol pyrophosphate produces dolichol-linked oligosaccharides containing fourteen sugars, including two GlcNAcs, nine mannoses and three glucoses. Once assembled, the oligosaccharide is transferred from the lipid to nascent proteins by oligosaccharyltransferases. The assembly of dolichol-linked oligosaccharides begins on the cytosolic side of the endoplasmic reticulum membrane and finishes in its lumen. RFT1 could mediate the translocation of the cytosolically oriented intermediate DolPP-GlcNAc2Man5, produced by ALG11, into the ER lumen where dolichol-linked oligosaccharides assembly continues. However, the intramembrane lipid transporter activity could not be confirmed in vitro.</text>
</comment>
<dbReference type="eggNOG" id="KOG2864">
    <property type="taxonomic scope" value="Eukaryota"/>
</dbReference>
<accession>H2ASC3</accession>
<dbReference type="GO" id="GO:0005789">
    <property type="term" value="C:endoplasmic reticulum membrane"/>
    <property type="evidence" value="ECO:0007669"/>
    <property type="project" value="UniProtKB-SubCell"/>
</dbReference>
<comment type="pathway">
    <text evidence="2">Protein modification; protein glycosylation.</text>
</comment>
<evidence type="ECO:0000313" key="12">
    <source>
        <dbReference type="Proteomes" id="UP000005220"/>
    </source>
</evidence>
<proteinExistence type="inferred from homology"/>
<keyword evidence="4 10" id="KW-0812">Transmembrane</keyword>
<dbReference type="InterPro" id="IPR007594">
    <property type="entry name" value="RFT1"/>
</dbReference>
<keyword evidence="12" id="KW-1185">Reference proteome</keyword>
<dbReference type="HOGENOM" id="CLU_023360_3_1_1"/>
<dbReference type="KEGG" id="kaf:KAFR_0C02800"/>
<gene>
    <name evidence="11" type="primary">KAFR0C02800</name>
    <name evidence="11" type="ORF">KAFR_0C02800</name>
</gene>
<evidence type="ECO:0000256" key="10">
    <source>
        <dbReference type="RuleBase" id="RU365067"/>
    </source>
</evidence>
<feature type="transmembrane region" description="Helical" evidence="10">
    <location>
        <begin position="478"/>
        <end position="499"/>
    </location>
</feature>
<evidence type="ECO:0000313" key="11">
    <source>
        <dbReference type="EMBL" id="CCF57273.1"/>
    </source>
</evidence>
<dbReference type="STRING" id="1071382.H2ASC3"/>
<evidence type="ECO:0000256" key="7">
    <source>
        <dbReference type="ARBA" id="ARBA00023136"/>
    </source>
</evidence>
<organism evidence="11 12">
    <name type="scientific">Kazachstania africana (strain ATCC 22294 / BCRC 22015 / CBS 2517 / CECT 1963 / NBRC 1671 / NRRL Y-8276)</name>
    <name type="common">Yeast</name>
    <name type="synonym">Kluyveromyces africanus</name>
    <dbReference type="NCBI Taxonomy" id="1071382"/>
    <lineage>
        <taxon>Eukaryota</taxon>
        <taxon>Fungi</taxon>
        <taxon>Dikarya</taxon>
        <taxon>Ascomycota</taxon>
        <taxon>Saccharomycotina</taxon>
        <taxon>Saccharomycetes</taxon>
        <taxon>Saccharomycetales</taxon>
        <taxon>Saccharomycetaceae</taxon>
        <taxon>Kazachstania</taxon>
    </lineage>
</organism>
<keyword evidence="10" id="KW-0813">Transport</keyword>
<keyword evidence="6 10" id="KW-1133">Transmembrane helix</keyword>
<feature type="transmembrane region" description="Helical" evidence="10">
    <location>
        <begin position="340"/>
        <end position="365"/>
    </location>
</feature>
<dbReference type="Proteomes" id="UP000005220">
    <property type="component" value="Chromosome 3"/>
</dbReference>
<evidence type="ECO:0000256" key="5">
    <source>
        <dbReference type="ARBA" id="ARBA00022824"/>
    </source>
</evidence>
<sequence>MDEKHATSGNILLKSAKGATFLVLGQLFTKMSTFLLNSLLIRFLSPRIFGITTFLEFLLNTILFFSREAIRLSVWRISDSKTNLQNVFNFGYLSIFIGIPLSIVLTVWQYNNINSYFVNLPFFNWSILIIWLSGLLELLSEPFFILNQFMLNYSKRSKFESLGVLLGCLVNFAIITGFERDWIIFTSLDNQNSDMIKEGIAIFAFAMGKLTHSLTLLCCYFFDHISNFHGKGDVSLKLTKINKSFYFESKIFSHFKKVYFQLCFKHLLTEGDKLVINKLCTVEEQGIYSLLSNYGSLITRLLFAPIEESLRLFLTKLLSTSKSNKNLNMSVEVLLNLLKFYTYLSLLIIIFGPVNSSFILQFLIGSKWSTTSILHTIRTYCFYLPFLAMNGILEAFFQSIATGDEILIHSYIMMVFSGIFLCSCWVLIEYLKLSIDGLIFSNIINMSLRIAYCGQYLLRFYRKLDSEKNSILVNLSKFRLICFSALVVCSINWCFIGYVKNFKQFFVNVLLATILLCIILLKERTALKQLIGIRKVDDSKDI</sequence>
<dbReference type="AlphaFoldDB" id="H2ASC3"/>